<keyword evidence="8 11" id="KW-0472">Membrane</keyword>
<name>A0AAV7F2C9_ARIFI</name>
<feature type="transmembrane region" description="Helical" evidence="11">
    <location>
        <begin position="164"/>
        <end position="185"/>
    </location>
</feature>
<feature type="transmembrane region" description="Helical" evidence="11">
    <location>
        <begin position="197"/>
        <end position="220"/>
    </location>
</feature>
<dbReference type="PANTHER" id="PTHR32468">
    <property type="entry name" value="CATION/H + ANTIPORTER"/>
    <property type="match status" value="1"/>
</dbReference>
<dbReference type="Pfam" id="PF23256">
    <property type="entry name" value="CHX17_2nd"/>
    <property type="match status" value="1"/>
</dbReference>
<keyword evidence="4 11" id="KW-0812">Transmembrane</keyword>
<evidence type="ECO:0000256" key="1">
    <source>
        <dbReference type="ARBA" id="ARBA00004141"/>
    </source>
</evidence>
<evidence type="ECO:0008006" key="17">
    <source>
        <dbReference type="Google" id="ProtNLM"/>
    </source>
</evidence>
<feature type="transmembrane region" description="Helical" evidence="11">
    <location>
        <begin position="36"/>
        <end position="57"/>
    </location>
</feature>
<evidence type="ECO:0000313" key="15">
    <source>
        <dbReference type="EMBL" id="KAG9455213.1"/>
    </source>
</evidence>
<dbReference type="GO" id="GO:0015297">
    <property type="term" value="F:antiporter activity"/>
    <property type="evidence" value="ECO:0007669"/>
    <property type="project" value="InterPro"/>
</dbReference>
<keyword evidence="2" id="KW-0813">Transport</keyword>
<keyword evidence="7" id="KW-0406">Ion transport</keyword>
<dbReference type="GO" id="GO:0012505">
    <property type="term" value="C:endomembrane system"/>
    <property type="evidence" value="ECO:0007669"/>
    <property type="project" value="TreeGrafter"/>
</dbReference>
<feature type="transmembrane region" description="Helical" evidence="11">
    <location>
        <begin position="347"/>
        <end position="367"/>
    </location>
</feature>
<evidence type="ECO:0000256" key="10">
    <source>
        <dbReference type="SAM" id="MobiDB-lite"/>
    </source>
</evidence>
<evidence type="ECO:0000256" key="11">
    <source>
        <dbReference type="SAM" id="Phobius"/>
    </source>
</evidence>
<feature type="transmembrane region" description="Helical" evidence="11">
    <location>
        <begin position="268"/>
        <end position="289"/>
    </location>
</feature>
<evidence type="ECO:0000256" key="4">
    <source>
        <dbReference type="ARBA" id="ARBA00022692"/>
    </source>
</evidence>
<dbReference type="GO" id="GO:0016020">
    <property type="term" value="C:membrane"/>
    <property type="evidence" value="ECO:0007669"/>
    <property type="project" value="UniProtKB-SubCell"/>
</dbReference>
<evidence type="ECO:0000256" key="8">
    <source>
        <dbReference type="ARBA" id="ARBA00023136"/>
    </source>
</evidence>
<accession>A0AAV7F2C9</accession>
<evidence type="ECO:0000259" key="14">
    <source>
        <dbReference type="Pfam" id="PF23259"/>
    </source>
</evidence>
<dbReference type="InterPro" id="IPR006153">
    <property type="entry name" value="Cation/H_exchanger_TM"/>
</dbReference>
<evidence type="ECO:0000256" key="5">
    <source>
        <dbReference type="ARBA" id="ARBA00022958"/>
    </source>
</evidence>
<organism evidence="15 16">
    <name type="scientific">Aristolochia fimbriata</name>
    <name type="common">White veined hardy Dutchman's pipe vine</name>
    <dbReference type="NCBI Taxonomy" id="158543"/>
    <lineage>
        <taxon>Eukaryota</taxon>
        <taxon>Viridiplantae</taxon>
        <taxon>Streptophyta</taxon>
        <taxon>Embryophyta</taxon>
        <taxon>Tracheophyta</taxon>
        <taxon>Spermatophyta</taxon>
        <taxon>Magnoliopsida</taxon>
        <taxon>Magnoliidae</taxon>
        <taxon>Piperales</taxon>
        <taxon>Aristolochiaceae</taxon>
        <taxon>Aristolochia</taxon>
    </lineage>
</organism>
<gene>
    <name evidence="15" type="ORF">H6P81_008117</name>
</gene>
<dbReference type="InterPro" id="IPR057290">
    <property type="entry name" value="CHX17_C"/>
</dbReference>
<keyword evidence="5" id="KW-0630">Potassium</keyword>
<sequence length="839" mass="91557">MNVDGNLRNPYCTEVTVTVDSSGFFVGSGIPLKHSFSLLSLQLIMVVVISRFLYVLLRPLRQPRIISEILGGIIMGPSVLGRSEAFKKAVFPPRGKTVLDTIATFGAMYLFFVIGVKTDPSLIRRAGKKAAIIALVGVLLPYPSMMLTSYILKHYLSVAIGDAFHVSVLTSSLAVTAFPVTISILSEFHFLNSEMGILATSSSIVCGICWWITICIYVIMHASMHSPLRCLGAFLSLLALVVFILCVFRPLTKWIIQRTPEGKPVAEVYIFIILVGVLVVGFFSEMVGANSFNGALVMGLVIPDGPPLGATLVEKLDSVLSDLFLPLFYAMSGLKTDVFAIGDMKRLLVLVLVVVVGFLMKVVGTLLPSLYFKLPFRDAISLGLIMCVKGQVEVLTYNYWWDAKHLTDQSFAILILSTVAATAIVTPLFTLLYNPSDRYMANQRRTMFHLKPGAEVSVLACIHNQHNVPTLINLLEATYATKDCPLTVYAVRHVQLVGRAAPLFIPHKYYARSASASSTVSASSASGGGGSGKGGSQAADPIINAFHIFEQRNEESVSVHAFTAVAPYATVHDEICQLALKKGVILIIVPFHKQAFDGYIEINHGALIMNRNIIHSAPCSVGLLVDRTTGGALCTLVGTFAYSLACLFFGGDDDREALAYVSRMSQHPQVRATAIRFISCGSVNDRSRERKLDNEAFDELKARSVGKEGVAQREVVVKDMEQIVTVIRSLDVDSFDLFVVGMHHDHNSLLSKGTDVGGWTEFPELGVMGDLLASPDFGSKASILVIRQQINVRLHVPGLPNSLRMSAARAEDANFVRSSTMRHYHPSPSRRSPRRGQEV</sequence>
<keyword evidence="3" id="KW-0633">Potassium transport</keyword>
<evidence type="ECO:0000256" key="6">
    <source>
        <dbReference type="ARBA" id="ARBA00022989"/>
    </source>
</evidence>
<keyword evidence="16" id="KW-1185">Reference proteome</keyword>
<feature type="transmembrane region" description="Helical" evidence="11">
    <location>
        <begin position="379"/>
        <end position="399"/>
    </location>
</feature>
<dbReference type="Pfam" id="PF00999">
    <property type="entry name" value="Na_H_Exchanger"/>
    <property type="match status" value="1"/>
</dbReference>
<dbReference type="InterPro" id="IPR050794">
    <property type="entry name" value="CPA2_transporter"/>
</dbReference>
<evidence type="ECO:0000256" key="2">
    <source>
        <dbReference type="ARBA" id="ARBA00022448"/>
    </source>
</evidence>
<dbReference type="Proteomes" id="UP000825729">
    <property type="component" value="Unassembled WGS sequence"/>
</dbReference>
<feature type="domain" description="Cation/H(+) antiporter central" evidence="13">
    <location>
        <begin position="542"/>
        <end position="632"/>
    </location>
</feature>
<comment type="similarity">
    <text evidence="9">Belongs to the monovalent cation:proton antiporter 2 (CPA2) transporter (TC 2.A.37) family. CHX (TC 2.A.37.4) subfamily.</text>
</comment>
<dbReference type="EMBL" id="JAINDJ010000003">
    <property type="protein sequence ID" value="KAG9455213.1"/>
    <property type="molecule type" value="Genomic_DNA"/>
</dbReference>
<keyword evidence="6 11" id="KW-1133">Transmembrane helix</keyword>
<reference evidence="15 16" key="1">
    <citation type="submission" date="2021-07" db="EMBL/GenBank/DDBJ databases">
        <title>The Aristolochia fimbriata genome: insights into angiosperm evolution, floral development and chemical biosynthesis.</title>
        <authorList>
            <person name="Jiao Y."/>
        </authorList>
    </citation>
    <scope>NUCLEOTIDE SEQUENCE [LARGE SCALE GENOMIC DNA]</scope>
    <source>
        <strain evidence="15">IBCAS-2021</strain>
        <tissue evidence="15">Leaf</tissue>
    </source>
</reference>
<protein>
    <recommendedName>
        <fullName evidence="17">Cation/H+ exchanger domain-containing protein</fullName>
    </recommendedName>
</protein>
<feature type="transmembrane region" description="Helical" evidence="11">
    <location>
        <begin position="411"/>
        <end position="433"/>
    </location>
</feature>
<evidence type="ECO:0000256" key="9">
    <source>
        <dbReference type="ARBA" id="ARBA00038341"/>
    </source>
</evidence>
<comment type="caution">
    <text evidence="15">The sequence shown here is derived from an EMBL/GenBank/DDBJ whole genome shotgun (WGS) entry which is preliminary data.</text>
</comment>
<feature type="transmembrane region" description="Helical" evidence="11">
    <location>
        <begin position="130"/>
        <end position="152"/>
    </location>
</feature>
<dbReference type="InterPro" id="IPR057291">
    <property type="entry name" value="CHX17_2nd"/>
</dbReference>
<feature type="domain" description="Cation/H+ exchanger transmembrane" evidence="12">
    <location>
        <begin position="49"/>
        <end position="429"/>
    </location>
</feature>
<feature type="transmembrane region" description="Helical" evidence="11">
    <location>
        <begin position="226"/>
        <end position="248"/>
    </location>
</feature>
<dbReference type="GO" id="GO:1902600">
    <property type="term" value="P:proton transmembrane transport"/>
    <property type="evidence" value="ECO:0007669"/>
    <property type="project" value="InterPro"/>
</dbReference>
<proteinExistence type="inferred from homology"/>
<dbReference type="PANTHER" id="PTHR32468:SF26">
    <property type="entry name" value="CATION_H(+) ANTIPORTER 15"/>
    <property type="match status" value="1"/>
</dbReference>
<evidence type="ECO:0000259" key="13">
    <source>
        <dbReference type="Pfam" id="PF23256"/>
    </source>
</evidence>
<dbReference type="GO" id="GO:0006885">
    <property type="term" value="P:regulation of pH"/>
    <property type="evidence" value="ECO:0007669"/>
    <property type="project" value="TreeGrafter"/>
</dbReference>
<dbReference type="AlphaFoldDB" id="A0AAV7F2C9"/>
<feature type="region of interest" description="Disordered" evidence="10">
    <location>
        <begin position="816"/>
        <end position="839"/>
    </location>
</feature>
<dbReference type="Gene3D" id="1.20.1530.20">
    <property type="match status" value="1"/>
</dbReference>
<evidence type="ECO:0000256" key="7">
    <source>
        <dbReference type="ARBA" id="ARBA00023065"/>
    </source>
</evidence>
<dbReference type="InterPro" id="IPR038770">
    <property type="entry name" value="Na+/solute_symporter_sf"/>
</dbReference>
<evidence type="ECO:0000259" key="12">
    <source>
        <dbReference type="Pfam" id="PF00999"/>
    </source>
</evidence>
<comment type="subcellular location">
    <subcellularLocation>
        <location evidence="1">Membrane</location>
        <topology evidence="1">Multi-pass membrane protein</topology>
    </subcellularLocation>
</comment>
<evidence type="ECO:0000256" key="3">
    <source>
        <dbReference type="ARBA" id="ARBA00022538"/>
    </source>
</evidence>
<feature type="domain" description="Cation/H(+) antiporter C-terminal" evidence="14">
    <location>
        <begin position="643"/>
        <end position="789"/>
    </location>
</feature>
<evidence type="ECO:0000313" key="16">
    <source>
        <dbReference type="Proteomes" id="UP000825729"/>
    </source>
</evidence>
<dbReference type="Pfam" id="PF23259">
    <property type="entry name" value="CHX17_C"/>
    <property type="match status" value="1"/>
</dbReference>
<dbReference type="GO" id="GO:0006813">
    <property type="term" value="P:potassium ion transport"/>
    <property type="evidence" value="ECO:0007669"/>
    <property type="project" value="UniProtKB-KW"/>
</dbReference>
<feature type="transmembrane region" description="Helical" evidence="11">
    <location>
        <begin position="98"/>
        <end position="118"/>
    </location>
</feature>